<accession>A0A4Y2AA12</accession>
<dbReference type="EMBL" id="BGPR01000010">
    <property type="protein sequence ID" value="GBL76711.1"/>
    <property type="molecule type" value="Genomic_DNA"/>
</dbReference>
<evidence type="ECO:0000313" key="2">
    <source>
        <dbReference type="Proteomes" id="UP000499080"/>
    </source>
</evidence>
<reference evidence="1 2" key="1">
    <citation type="journal article" date="2019" name="Sci. Rep.">
        <title>Orb-weaving spider Araneus ventricosus genome elucidates the spidroin gene catalogue.</title>
        <authorList>
            <person name="Kono N."/>
            <person name="Nakamura H."/>
            <person name="Ohtoshi R."/>
            <person name="Moran D.A.P."/>
            <person name="Shinohara A."/>
            <person name="Yoshida Y."/>
            <person name="Fujiwara M."/>
            <person name="Mori M."/>
            <person name="Tomita M."/>
            <person name="Arakawa K."/>
        </authorList>
    </citation>
    <scope>NUCLEOTIDE SEQUENCE [LARGE SCALE GENOMIC DNA]</scope>
</reference>
<gene>
    <name evidence="1" type="ORF">AVEN_53399_1</name>
</gene>
<keyword evidence="2" id="KW-1185">Reference proteome</keyword>
<dbReference type="AlphaFoldDB" id="A0A4Y2AA12"/>
<name>A0A4Y2AA12_ARAVE</name>
<dbReference type="Proteomes" id="UP000499080">
    <property type="component" value="Unassembled WGS sequence"/>
</dbReference>
<proteinExistence type="predicted"/>
<protein>
    <submittedName>
        <fullName evidence="1">Uncharacterized protein</fullName>
    </submittedName>
</protein>
<evidence type="ECO:0000313" key="1">
    <source>
        <dbReference type="EMBL" id="GBL76711.1"/>
    </source>
</evidence>
<organism evidence="1 2">
    <name type="scientific">Araneus ventricosus</name>
    <name type="common">Orbweaver spider</name>
    <name type="synonym">Epeira ventricosa</name>
    <dbReference type="NCBI Taxonomy" id="182803"/>
    <lineage>
        <taxon>Eukaryota</taxon>
        <taxon>Metazoa</taxon>
        <taxon>Ecdysozoa</taxon>
        <taxon>Arthropoda</taxon>
        <taxon>Chelicerata</taxon>
        <taxon>Arachnida</taxon>
        <taxon>Araneae</taxon>
        <taxon>Araneomorphae</taxon>
        <taxon>Entelegynae</taxon>
        <taxon>Araneoidea</taxon>
        <taxon>Araneidae</taxon>
        <taxon>Araneus</taxon>
    </lineage>
</organism>
<comment type="caution">
    <text evidence="1">The sequence shown here is derived from an EMBL/GenBank/DDBJ whole genome shotgun (WGS) entry which is preliminary data.</text>
</comment>
<sequence>MYIWRGKSYLTTGQDYEVCGKITLGLPERGSRVRSDLAVPVDMVYCSSATALEADLAILTPLKVVISVRLLFLSSRPEKRGLIQSYNSSWFRVRGYTAAKRREKPHSYIYAA</sequence>